<evidence type="ECO:0000256" key="1">
    <source>
        <dbReference type="SAM" id="MobiDB-lite"/>
    </source>
</evidence>
<feature type="region of interest" description="Disordered" evidence="1">
    <location>
        <begin position="1"/>
        <end position="31"/>
    </location>
</feature>
<keyword evidence="2" id="KW-0067">ATP-binding</keyword>
<comment type="caution">
    <text evidence="2">The sequence shown here is derived from an EMBL/GenBank/DDBJ whole genome shotgun (WGS) entry which is preliminary data.</text>
</comment>
<evidence type="ECO:0000313" key="3">
    <source>
        <dbReference type="Proteomes" id="UP000469670"/>
    </source>
</evidence>
<organism evidence="2 3">
    <name type="scientific">Streptomyces parvus</name>
    <dbReference type="NCBI Taxonomy" id="66428"/>
    <lineage>
        <taxon>Bacteria</taxon>
        <taxon>Bacillati</taxon>
        <taxon>Actinomycetota</taxon>
        <taxon>Actinomycetes</taxon>
        <taxon>Kitasatosporales</taxon>
        <taxon>Streptomycetaceae</taxon>
        <taxon>Streptomyces</taxon>
    </lineage>
</organism>
<dbReference type="Proteomes" id="UP000469670">
    <property type="component" value="Unassembled WGS sequence"/>
</dbReference>
<dbReference type="GO" id="GO:0005524">
    <property type="term" value="F:ATP binding"/>
    <property type="evidence" value="ECO:0007669"/>
    <property type="project" value="UniProtKB-KW"/>
</dbReference>
<proteinExistence type="predicted"/>
<dbReference type="AlphaFoldDB" id="A0A7K3S4N4"/>
<dbReference type="EMBL" id="JAAGMP010001299">
    <property type="protein sequence ID" value="NEC22329.1"/>
    <property type="molecule type" value="Genomic_DNA"/>
</dbReference>
<protein>
    <submittedName>
        <fullName evidence="2">ATP-binding protein</fullName>
    </submittedName>
</protein>
<feature type="non-terminal residue" evidence="2">
    <location>
        <position position="78"/>
    </location>
</feature>
<feature type="compositionally biased region" description="Low complexity" evidence="1">
    <location>
        <begin position="9"/>
        <end position="29"/>
    </location>
</feature>
<accession>A0A7K3S4N4</accession>
<gene>
    <name evidence="2" type="ORF">G3I50_29420</name>
</gene>
<sequence>MTDQAVDTSGPAKAPGAPGAEEPSGAAPPRFFGRERELKDLRADIERAGLDTLAGRKAPRARVLLIAGRPGSGRSALA</sequence>
<keyword evidence="2" id="KW-0547">Nucleotide-binding</keyword>
<reference evidence="2 3" key="1">
    <citation type="submission" date="2020-01" db="EMBL/GenBank/DDBJ databases">
        <title>Insect and environment-associated Actinomycetes.</title>
        <authorList>
            <person name="Currrie C."/>
            <person name="Chevrette M."/>
            <person name="Carlson C."/>
            <person name="Stubbendieck R."/>
            <person name="Wendt-Pienkowski E."/>
        </authorList>
    </citation>
    <scope>NUCLEOTIDE SEQUENCE [LARGE SCALE GENOMIC DNA]</scope>
    <source>
        <strain evidence="2 3">SID7590</strain>
    </source>
</reference>
<name>A0A7K3S4N4_9ACTN</name>
<evidence type="ECO:0000313" key="2">
    <source>
        <dbReference type="EMBL" id="NEC22329.1"/>
    </source>
</evidence>